<sequence>MEKGQPTQQQMNERSAMIRQEAAQILHAEGLLALLQGIGEPFVGGSYFYDLMCWRDLDIYVCAPDITIERFFTLGAAVTE</sequence>
<accession>A0A6J4N2M9</accession>
<protein>
    <submittedName>
        <fullName evidence="1">Uncharacterized protein</fullName>
    </submittedName>
</protein>
<dbReference type="AlphaFoldDB" id="A0A6J4N2M9"/>
<name>A0A6J4N2M9_9CHLR</name>
<dbReference type="EMBL" id="CADCTR010002895">
    <property type="protein sequence ID" value="CAA9373292.1"/>
    <property type="molecule type" value="Genomic_DNA"/>
</dbReference>
<organism evidence="1">
    <name type="scientific">uncultured Chloroflexia bacterium</name>
    <dbReference type="NCBI Taxonomy" id="1672391"/>
    <lineage>
        <taxon>Bacteria</taxon>
        <taxon>Bacillati</taxon>
        <taxon>Chloroflexota</taxon>
        <taxon>Chloroflexia</taxon>
        <taxon>environmental samples</taxon>
    </lineage>
</organism>
<proteinExistence type="predicted"/>
<evidence type="ECO:0000313" key="1">
    <source>
        <dbReference type="EMBL" id="CAA9373292.1"/>
    </source>
</evidence>
<feature type="non-terminal residue" evidence="1">
    <location>
        <position position="80"/>
    </location>
</feature>
<gene>
    <name evidence="1" type="ORF">AVDCRST_MAG93-8590</name>
</gene>
<reference evidence="1" key="1">
    <citation type="submission" date="2020-02" db="EMBL/GenBank/DDBJ databases">
        <authorList>
            <person name="Meier V. D."/>
        </authorList>
    </citation>
    <scope>NUCLEOTIDE SEQUENCE</scope>
    <source>
        <strain evidence="1">AVDCRST_MAG93</strain>
    </source>
</reference>